<dbReference type="PANTHER" id="PTHR22926:SF3">
    <property type="entry name" value="UNDECAPRENYL-PHOSPHATE ALPHA-N-ACETYLGLUCOSAMINYL 1-PHOSPHATE TRANSFERASE"/>
    <property type="match status" value="1"/>
</dbReference>
<evidence type="ECO:0000256" key="7">
    <source>
        <dbReference type="PIRSR" id="PIRSR600715-1"/>
    </source>
</evidence>
<evidence type="ECO:0000313" key="10">
    <source>
        <dbReference type="Proteomes" id="UP000315215"/>
    </source>
</evidence>
<dbReference type="GO" id="GO:0016780">
    <property type="term" value="F:phosphotransferase activity, for other substituted phosphate groups"/>
    <property type="evidence" value="ECO:0007669"/>
    <property type="project" value="InterPro"/>
</dbReference>
<dbReference type="CDD" id="cd06853">
    <property type="entry name" value="GT_WecA_like"/>
    <property type="match status" value="1"/>
</dbReference>
<feature type="transmembrane region" description="Helical" evidence="8">
    <location>
        <begin position="182"/>
        <end position="201"/>
    </location>
</feature>
<feature type="binding site" evidence="7">
    <location>
        <position position="152"/>
    </location>
    <ligand>
        <name>Mg(2+)</name>
        <dbReference type="ChEBI" id="CHEBI:18420"/>
    </ligand>
</feature>
<name>A0A516KJN7_9BACI</name>
<dbReference type="OrthoDB" id="9783652at2"/>
<dbReference type="Pfam" id="PF00953">
    <property type="entry name" value="Glycos_transf_4"/>
    <property type="match status" value="1"/>
</dbReference>
<keyword evidence="4 8" id="KW-0812">Transmembrane</keyword>
<keyword evidence="5 8" id="KW-1133">Transmembrane helix</keyword>
<proteinExistence type="predicted"/>
<evidence type="ECO:0000256" key="6">
    <source>
        <dbReference type="ARBA" id="ARBA00023136"/>
    </source>
</evidence>
<dbReference type="PROSITE" id="PS01348">
    <property type="entry name" value="MRAY_2"/>
    <property type="match status" value="1"/>
</dbReference>
<evidence type="ECO:0000256" key="4">
    <source>
        <dbReference type="ARBA" id="ARBA00022692"/>
    </source>
</evidence>
<evidence type="ECO:0000256" key="3">
    <source>
        <dbReference type="ARBA" id="ARBA00022679"/>
    </source>
</evidence>
<reference evidence="9 10" key="1">
    <citation type="submission" date="2019-07" db="EMBL/GenBank/DDBJ databases">
        <authorList>
            <person name="Li J."/>
        </authorList>
    </citation>
    <scope>NUCLEOTIDE SEQUENCE [LARGE SCALE GENOMIC DNA]</scope>
    <source>
        <strain evidence="9 10">TKL69</strain>
    </source>
</reference>
<evidence type="ECO:0000256" key="2">
    <source>
        <dbReference type="ARBA" id="ARBA00022475"/>
    </source>
</evidence>
<feature type="transmembrane region" description="Helical" evidence="8">
    <location>
        <begin position="312"/>
        <end position="336"/>
    </location>
</feature>
<dbReference type="GO" id="GO:0044038">
    <property type="term" value="P:cell wall macromolecule biosynthetic process"/>
    <property type="evidence" value="ECO:0007669"/>
    <property type="project" value="TreeGrafter"/>
</dbReference>
<dbReference type="GO" id="GO:0009103">
    <property type="term" value="P:lipopolysaccharide biosynthetic process"/>
    <property type="evidence" value="ECO:0007669"/>
    <property type="project" value="TreeGrafter"/>
</dbReference>
<dbReference type="KEGG" id="aqt:FN924_16355"/>
<dbReference type="InterPro" id="IPR018480">
    <property type="entry name" value="PNAcMuramoyl-5peptid_Trfase_CS"/>
</dbReference>
<accession>A0A516KJN7</accession>
<comment type="subcellular location">
    <subcellularLocation>
        <location evidence="1">Cell membrane</location>
        <topology evidence="1">Multi-pass membrane protein</topology>
    </subcellularLocation>
</comment>
<dbReference type="RefSeq" id="WP_143896308.1">
    <property type="nucleotide sequence ID" value="NZ_CP041666.1"/>
</dbReference>
<dbReference type="GO" id="GO:0046872">
    <property type="term" value="F:metal ion binding"/>
    <property type="evidence" value="ECO:0007669"/>
    <property type="project" value="UniProtKB-KW"/>
</dbReference>
<protein>
    <submittedName>
        <fullName evidence="9">Undecaprenyl/decaprenyl-phosphate alpha-N-acetylglucosaminyl 1-phosphate transferase</fullName>
    </submittedName>
</protein>
<feature type="transmembrane region" description="Helical" evidence="8">
    <location>
        <begin position="157"/>
        <end position="176"/>
    </location>
</feature>
<feature type="transmembrane region" description="Helical" evidence="8">
    <location>
        <begin position="72"/>
        <end position="89"/>
    </location>
</feature>
<organism evidence="9 10">
    <name type="scientific">Radiobacillus deserti</name>
    <dbReference type="NCBI Taxonomy" id="2594883"/>
    <lineage>
        <taxon>Bacteria</taxon>
        <taxon>Bacillati</taxon>
        <taxon>Bacillota</taxon>
        <taxon>Bacilli</taxon>
        <taxon>Bacillales</taxon>
        <taxon>Bacillaceae</taxon>
        <taxon>Radiobacillus</taxon>
    </lineage>
</organism>
<keyword evidence="7" id="KW-0460">Magnesium</keyword>
<feature type="transmembrane region" description="Helical" evidence="8">
    <location>
        <begin position="237"/>
        <end position="258"/>
    </location>
</feature>
<dbReference type="AlphaFoldDB" id="A0A516KJN7"/>
<comment type="cofactor">
    <cofactor evidence="7">
        <name>Mg(2+)</name>
        <dbReference type="ChEBI" id="CHEBI:18420"/>
    </cofactor>
</comment>
<keyword evidence="3 9" id="KW-0808">Transferase</keyword>
<dbReference type="GO" id="GO:0005886">
    <property type="term" value="C:plasma membrane"/>
    <property type="evidence" value="ECO:0007669"/>
    <property type="project" value="UniProtKB-SubCell"/>
</dbReference>
<dbReference type="Proteomes" id="UP000315215">
    <property type="component" value="Chromosome"/>
</dbReference>
<dbReference type="GO" id="GO:0071555">
    <property type="term" value="P:cell wall organization"/>
    <property type="evidence" value="ECO:0007669"/>
    <property type="project" value="TreeGrafter"/>
</dbReference>
<evidence type="ECO:0000256" key="8">
    <source>
        <dbReference type="SAM" id="Phobius"/>
    </source>
</evidence>
<dbReference type="EMBL" id="CP041666">
    <property type="protein sequence ID" value="QDP41602.1"/>
    <property type="molecule type" value="Genomic_DNA"/>
</dbReference>
<feature type="binding site" evidence="7">
    <location>
        <position position="212"/>
    </location>
    <ligand>
        <name>Mg(2+)</name>
        <dbReference type="ChEBI" id="CHEBI:18420"/>
    </ligand>
</feature>
<feature type="transmembrane region" description="Helical" evidence="8">
    <location>
        <begin position="50"/>
        <end position="66"/>
    </location>
</feature>
<feature type="transmembrane region" description="Helical" evidence="8">
    <location>
        <begin position="213"/>
        <end position="231"/>
    </location>
</feature>
<dbReference type="InterPro" id="IPR000715">
    <property type="entry name" value="Glycosyl_transferase_4"/>
</dbReference>
<evidence type="ECO:0000256" key="1">
    <source>
        <dbReference type="ARBA" id="ARBA00004651"/>
    </source>
</evidence>
<keyword evidence="2" id="KW-1003">Cell membrane</keyword>
<feature type="transmembrane region" description="Helical" evidence="8">
    <location>
        <begin position="279"/>
        <end position="306"/>
    </location>
</feature>
<keyword evidence="7" id="KW-0479">Metal-binding</keyword>
<keyword evidence="6 8" id="KW-0472">Membrane</keyword>
<dbReference type="PANTHER" id="PTHR22926">
    <property type="entry name" value="PHOSPHO-N-ACETYLMURAMOYL-PENTAPEPTIDE-TRANSFERASE"/>
    <property type="match status" value="1"/>
</dbReference>
<sequence length="361" mass="39397">MSYIDIVISSFIALLASLLLTKPVKQLAIKIGAMDIPDHRKIHKNPTPRLGGLAIFFGVVAGLLYLRPEMNSFLAICIGSLIIIATGILDDKYQLKPLMKMGGQLTATIILIYSGLIIEKITLPFFGLVHLSPTFSVIITILWVVGITNAINLIDGLDGLASGVTTIALVSIMVMAILDGQIAVVGLCAILIGSNLGFLYHNFHPAKIYMGDTGSMFLGFTVAVISILGLFKNVTLFSFILPIIVLAVPIFDTLFAIVRRWYNGENIMMPDKHHIHYQLLNAGFSHRATVLMIYGFSAVFGILAIAFSNASIGFSLVISFILLILLHLFAEIVGAVKGKRPVLRFLKKTYYKAKTTTLKSK</sequence>
<gene>
    <name evidence="9" type="ORF">FN924_16355</name>
</gene>
<feature type="transmembrane region" description="Helical" evidence="8">
    <location>
        <begin position="6"/>
        <end position="24"/>
    </location>
</feature>
<evidence type="ECO:0000313" key="9">
    <source>
        <dbReference type="EMBL" id="QDP41602.1"/>
    </source>
</evidence>
<evidence type="ECO:0000256" key="5">
    <source>
        <dbReference type="ARBA" id="ARBA00022989"/>
    </source>
</evidence>
<keyword evidence="10" id="KW-1185">Reference proteome</keyword>